<dbReference type="EMBL" id="FNRL01000029">
    <property type="protein sequence ID" value="SEB01308.1"/>
    <property type="molecule type" value="Genomic_DNA"/>
</dbReference>
<dbReference type="STRING" id="408074.SAMN05660909_04711"/>
<name>A0A1H4FXF3_9BACT</name>
<protein>
    <submittedName>
        <fullName evidence="1">Uncharacterized protein</fullName>
    </submittedName>
</protein>
<dbReference type="OrthoDB" id="675014at2"/>
<organism evidence="1 2">
    <name type="scientific">Chitinophaga terrae</name>
    <name type="common">ex Kim and Jung 2007</name>
    <dbReference type="NCBI Taxonomy" id="408074"/>
    <lineage>
        <taxon>Bacteria</taxon>
        <taxon>Pseudomonadati</taxon>
        <taxon>Bacteroidota</taxon>
        <taxon>Chitinophagia</taxon>
        <taxon>Chitinophagales</taxon>
        <taxon>Chitinophagaceae</taxon>
        <taxon>Chitinophaga</taxon>
    </lineage>
</organism>
<proteinExistence type="predicted"/>
<dbReference type="AlphaFoldDB" id="A0A1H4FXF3"/>
<keyword evidence="2" id="KW-1185">Reference proteome</keyword>
<sequence>MRIVYYLPLLLLSLAACKKTESDPNCVQISQGNIFSVKYLGRMDGARFDVICKFPNGCGFIKNISEVRSGQDVDIIANVGYNACSACVETPNTQSVTYIFNPPAPGTYYIRWRGIVDRKDTVVIR</sequence>
<evidence type="ECO:0000313" key="1">
    <source>
        <dbReference type="EMBL" id="SEB01308.1"/>
    </source>
</evidence>
<evidence type="ECO:0000313" key="2">
    <source>
        <dbReference type="Proteomes" id="UP000199656"/>
    </source>
</evidence>
<gene>
    <name evidence="1" type="ORF">SAMN05660909_04711</name>
</gene>
<dbReference type="PROSITE" id="PS51257">
    <property type="entry name" value="PROKAR_LIPOPROTEIN"/>
    <property type="match status" value="1"/>
</dbReference>
<reference evidence="2" key="1">
    <citation type="submission" date="2016-10" db="EMBL/GenBank/DDBJ databases">
        <authorList>
            <person name="Varghese N."/>
            <person name="Submissions S."/>
        </authorList>
    </citation>
    <scope>NUCLEOTIDE SEQUENCE [LARGE SCALE GENOMIC DNA]</scope>
    <source>
        <strain evidence="2">DSM 23920</strain>
    </source>
</reference>
<dbReference type="RefSeq" id="WP_089764771.1">
    <property type="nucleotide sequence ID" value="NZ_BKAT01000049.1"/>
</dbReference>
<dbReference type="Proteomes" id="UP000199656">
    <property type="component" value="Unassembled WGS sequence"/>
</dbReference>
<accession>A0A1H4FXF3</accession>